<dbReference type="PANTHER" id="PTHR42793">
    <property type="entry name" value="COA BINDING DOMAIN CONTAINING PROTEIN"/>
    <property type="match status" value="1"/>
</dbReference>
<dbReference type="GO" id="GO:0016747">
    <property type="term" value="F:acyltransferase activity, transferring groups other than amino-acyl groups"/>
    <property type="evidence" value="ECO:0007669"/>
    <property type="project" value="InterPro"/>
</dbReference>
<gene>
    <name evidence="4" type="ORF">H9L10_06715</name>
</gene>
<evidence type="ECO:0000313" key="5">
    <source>
        <dbReference type="Proteomes" id="UP000515976"/>
    </source>
</evidence>
<dbReference type="InterPro" id="IPR016181">
    <property type="entry name" value="Acyl_CoA_acyltransferase"/>
</dbReference>
<dbReference type="AlphaFoldDB" id="A0A7G9R4W1"/>
<dbReference type="SUPFAM" id="SSF52210">
    <property type="entry name" value="Succinyl-CoA synthetase domains"/>
    <property type="match status" value="2"/>
</dbReference>
<dbReference type="Proteomes" id="UP000515976">
    <property type="component" value="Chromosome"/>
</dbReference>
<dbReference type="PANTHER" id="PTHR42793:SF1">
    <property type="entry name" value="PEPTIDYL-LYSINE N-ACETYLTRANSFERASE PATZ"/>
    <property type="match status" value="1"/>
</dbReference>
<dbReference type="InterPro" id="IPR011761">
    <property type="entry name" value="ATP-grasp"/>
</dbReference>
<dbReference type="InterPro" id="IPR036291">
    <property type="entry name" value="NAD(P)-bd_dom_sf"/>
</dbReference>
<dbReference type="InterPro" id="IPR013815">
    <property type="entry name" value="ATP_grasp_subdomain_1"/>
</dbReference>
<dbReference type="GO" id="GO:0046872">
    <property type="term" value="F:metal ion binding"/>
    <property type="evidence" value="ECO:0007669"/>
    <property type="project" value="InterPro"/>
</dbReference>
<dbReference type="PROSITE" id="PS51186">
    <property type="entry name" value="GNAT"/>
    <property type="match status" value="1"/>
</dbReference>
<feature type="domain" description="ATP-grasp" evidence="2">
    <location>
        <begin position="671"/>
        <end position="724"/>
    </location>
</feature>
<dbReference type="PROSITE" id="PS50975">
    <property type="entry name" value="ATP_GRASP"/>
    <property type="match status" value="1"/>
</dbReference>
<dbReference type="InterPro" id="IPR003781">
    <property type="entry name" value="CoA-bd"/>
</dbReference>
<sequence>MAEVTLPPGYPAAWEADVVLRDGTVASLRPIRPDDADALRRFHEAQSDESIYLRFFAPLRRLSDADVHRFTHVDYTDRVALVVTMREEIIGIGRFDRIDARSAEVAFNISDHYQGKGIGSVLLEHLAAVARDLGIARFTAEVLPQNRKMLAVFADAGYEVTRRVEDGVVEVGFDIEPTDRSRAVEMSREHRAEAQSLRALLRPETIAVVGASRRRDTFGGQLLDRLTESGFTGRVVPVNPSARTLRRLTCYPSVLDVPGQVDLAIVAVPSTAVLGVVEQCARAGVKALLVVSAGFAEEGPEGAARQQELVRRARGAGMRVIGPNSFGIVNNDPQVRLNATLAPTVPPPGRLGLFAQSGALGIAVLASAARRNLGISTFGSAGNRADVSGNDFMQYWIDDDATDAVGLYLESMGNPRKFSRIARKLALIKPVMVVKSGVSRFGVPPGHTVRETKARPAVFSAMLKQAGVIRVENVHQLFDVAQLVVHQPLPAGDRVAIVGNSAALGALTGDACTSWGLTVAHGPVCLPSEASAADFRAALDRAFEDPGVDSVVSCFIPPLATGDQDVAAAVRGAAADADKPCVATFLGMRGVDDRGSVQGTGGERRAIPVYAMPEDAVRALAAATRYGQWRARDQGTPVAPVGINRRVAEDVVETVLSVSPNGRRLTHDEATALLAAYGVQLWGRREVGSVEEAVAAAREAGYPVVLKSVAPMVRHQGGSGGVRVDLGDESALRAAWASLSERLAPLQADRFVIQTMASQGVACVVTSEEDPLFGPVIGFSVAGLPTELLDDVAYRIPPLTDVTVSELISSVKAAPVLHGYRGQTPVHRAALADLIGRISVLADDMPEVASLVLNPVNAHPGGVEVLGAEITVAPAPRRIDPGRRSLT</sequence>
<dbReference type="Pfam" id="PF13607">
    <property type="entry name" value="Succ_CoA_lig"/>
    <property type="match status" value="1"/>
</dbReference>
<dbReference type="SUPFAM" id="SSF51735">
    <property type="entry name" value="NAD(P)-binding Rossmann-fold domains"/>
    <property type="match status" value="1"/>
</dbReference>
<keyword evidence="5" id="KW-1185">Reference proteome</keyword>
<feature type="domain" description="N-acetyltransferase" evidence="3">
    <location>
        <begin position="26"/>
        <end position="191"/>
    </location>
</feature>
<dbReference type="Pfam" id="PF13549">
    <property type="entry name" value="ATP-grasp_5"/>
    <property type="match status" value="1"/>
</dbReference>
<keyword evidence="1" id="KW-0547">Nucleotide-binding</keyword>
<evidence type="ECO:0000259" key="3">
    <source>
        <dbReference type="PROSITE" id="PS51186"/>
    </source>
</evidence>
<evidence type="ECO:0000259" key="2">
    <source>
        <dbReference type="PROSITE" id="PS50975"/>
    </source>
</evidence>
<dbReference type="InterPro" id="IPR000182">
    <property type="entry name" value="GNAT_dom"/>
</dbReference>
<dbReference type="Gene3D" id="3.40.50.261">
    <property type="entry name" value="Succinyl-CoA synthetase domains"/>
    <property type="match status" value="2"/>
</dbReference>
<dbReference type="Pfam" id="PF13380">
    <property type="entry name" value="CoA_binding_2"/>
    <property type="match status" value="1"/>
</dbReference>
<dbReference type="SUPFAM" id="SSF55729">
    <property type="entry name" value="Acyl-CoA N-acyltransferases (Nat)"/>
    <property type="match status" value="1"/>
</dbReference>
<dbReference type="InterPro" id="IPR016102">
    <property type="entry name" value="Succinyl-CoA_synth-like"/>
</dbReference>
<dbReference type="Gene3D" id="3.40.630.30">
    <property type="match status" value="1"/>
</dbReference>
<dbReference type="InterPro" id="IPR032875">
    <property type="entry name" value="Succ_CoA_lig_flav_dom"/>
</dbReference>
<reference evidence="4 5" key="1">
    <citation type="submission" date="2020-08" db="EMBL/GenBank/DDBJ databases">
        <title>Genome sequence of Phycicoccus endophyticus JCM 31784T.</title>
        <authorList>
            <person name="Hyun D.-W."/>
            <person name="Bae J.-W."/>
        </authorList>
    </citation>
    <scope>NUCLEOTIDE SEQUENCE [LARGE SCALE GENOMIC DNA]</scope>
    <source>
        <strain evidence="4 5">JCM 31784</strain>
    </source>
</reference>
<dbReference type="EMBL" id="CP060712">
    <property type="protein sequence ID" value="QNN50636.1"/>
    <property type="molecule type" value="Genomic_DNA"/>
</dbReference>
<dbReference type="Pfam" id="PF13302">
    <property type="entry name" value="Acetyltransf_3"/>
    <property type="match status" value="1"/>
</dbReference>
<dbReference type="SUPFAM" id="SSF56059">
    <property type="entry name" value="Glutathione synthetase ATP-binding domain-like"/>
    <property type="match status" value="1"/>
</dbReference>
<proteinExistence type="predicted"/>
<dbReference type="Gene3D" id="3.40.50.720">
    <property type="entry name" value="NAD(P)-binding Rossmann-like Domain"/>
    <property type="match status" value="1"/>
</dbReference>
<dbReference type="Gene3D" id="3.30.1490.20">
    <property type="entry name" value="ATP-grasp fold, A domain"/>
    <property type="match status" value="1"/>
</dbReference>
<evidence type="ECO:0000313" key="4">
    <source>
        <dbReference type="EMBL" id="QNN50636.1"/>
    </source>
</evidence>
<protein>
    <submittedName>
        <fullName evidence="4">GNAT family N-acetyltransferase</fullName>
    </submittedName>
</protein>
<dbReference type="RefSeq" id="WP_166098720.1">
    <property type="nucleotide sequence ID" value="NZ_BMMY01000001.1"/>
</dbReference>
<organism evidence="4 5">
    <name type="scientific">Phycicoccus endophyticus</name>
    <dbReference type="NCBI Taxonomy" id="1690220"/>
    <lineage>
        <taxon>Bacteria</taxon>
        <taxon>Bacillati</taxon>
        <taxon>Actinomycetota</taxon>
        <taxon>Actinomycetes</taxon>
        <taxon>Micrococcales</taxon>
        <taxon>Intrasporangiaceae</taxon>
        <taxon>Phycicoccus</taxon>
    </lineage>
</organism>
<evidence type="ECO:0000256" key="1">
    <source>
        <dbReference type="PROSITE-ProRule" id="PRU00409"/>
    </source>
</evidence>
<dbReference type="KEGG" id="pei:H9L10_06715"/>
<accession>A0A7G9R4W1</accession>
<dbReference type="SMART" id="SM00881">
    <property type="entry name" value="CoA_binding"/>
    <property type="match status" value="1"/>
</dbReference>
<dbReference type="GO" id="GO:0005524">
    <property type="term" value="F:ATP binding"/>
    <property type="evidence" value="ECO:0007669"/>
    <property type="project" value="UniProtKB-UniRule"/>
</dbReference>
<name>A0A7G9R4W1_9MICO</name>
<keyword evidence="4" id="KW-0808">Transferase</keyword>
<keyword evidence="1" id="KW-0067">ATP-binding</keyword>
<dbReference type="Gene3D" id="3.30.470.20">
    <property type="entry name" value="ATP-grasp fold, B domain"/>
    <property type="match status" value="1"/>
</dbReference>
<dbReference type="CDD" id="cd04301">
    <property type="entry name" value="NAT_SF"/>
    <property type="match status" value="1"/>
</dbReference>